<feature type="chain" id="PRO_5036205276" evidence="1">
    <location>
        <begin position="19"/>
        <end position="284"/>
    </location>
</feature>
<sequence>MSFRVIVALSFLASLAHGGGGTRKNPSHGKKPLPPAIPRTDYGDFVYGSKKGPPVTMIFNVTKEGRGMFEIDCGGSSFRDGWFSLRRENETDDPHDEILHEFSGPEASRRTRWLEEIRKKCPQVTLGDWDFESFSVGESGNVEVEFSGNNIVLRRQWLALNPGRYLSNSSTSHFRMLYDVQEGGFVHVKLGCKAVDGYPAGETEWKSYQLVREGPGKPYSLTPTTSRDRVRDLFDSFNRACYVWRDSFDFAEDFKMVRFATPDIMFAFGMYTFDRLYRHPFQTV</sequence>
<feature type="signal peptide" evidence="1">
    <location>
        <begin position="1"/>
        <end position="18"/>
    </location>
</feature>
<dbReference type="Proteomes" id="UP000570595">
    <property type="component" value="Unassembled WGS sequence"/>
</dbReference>
<dbReference type="EMBL" id="JABAHT010001340">
    <property type="protein sequence ID" value="KAF4649384.1"/>
    <property type="molecule type" value="Genomic_DNA"/>
</dbReference>
<organism evidence="2 4">
    <name type="scientific">Perkinsus olseni</name>
    <name type="common">Perkinsus atlanticus</name>
    <dbReference type="NCBI Taxonomy" id="32597"/>
    <lineage>
        <taxon>Eukaryota</taxon>
        <taxon>Sar</taxon>
        <taxon>Alveolata</taxon>
        <taxon>Perkinsozoa</taxon>
        <taxon>Perkinsea</taxon>
        <taxon>Perkinsida</taxon>
        <taxon>Perkinsidae</taxon>
        <taxon>Perkinsus</taxon>
    </lineage>
</organism>
<evidence type="ECO:0000256" key="1">
    <source>
        <dbReference type="SAM" id="SignalP"/>
    </source>
</evidence>
<dbReference type="OrthoDB" id="418012at2759"/>
<gene>
    <name evidence="3" type="ORF">FOL46_001278</name>
    <name evidence="2" type="ORF">FOZ61_001399</name>
</gene>
<dbReference type="AlphaFoldDB" id="A0A7J6KRC0"/>
<reference evidence="4 5" key="1">
    <citation type="submission" date="2020-04" db="EMBL/GenBank/DDBJ databases">
        <title>Perkinsus olseni comparative genomics.</title>
        <authorList>
            <person name="Bogema D.R."/>
        </authorList>
    </citation>
    <scope>NUCLEOTIDE SEQUENCE [LARGE SCALE GENOMIC DNA]</scope>
    <source>
        <strain evidence="2">ATCC PRA-179</strain>
        <strain evidence="3">ATCC PRA-31</strain>
    </source>
</reference>
<protein>
    <submittedName>
        <fullName evidence="2">Uncharacterized protein</fullName>
    </submittedName>
</protein>
<evidence type="ECO:0000313" key="4">
    <source>
        <dbReference type="Proteomes" id="UP000570595"/>
    </source>
</evidence>
<comment type="caution">
    <text evidence="2">The sequence shown here is derived from an EMBL/GenBank/DDBJ whole genome shotgun (WGS) entry which is preliminary data.</text>
</comment>
<dbReference type="EMBL" id="JABANN010001352">
    <property type="protein sequence ID" value="KAF4650035.1"/>
    <property type="molecule type" value="Genomic_DNA"/>
</dbReference>
<accession>A0A7J6KRC0</accession>
<dbReference type="Proteomes" id="UP000572268">
    <property type="component" value="Unassembled WGS sequence"/>
</dbReference>
<evidence type="ECO:0000313" key="5">
    <source>
        <dbReference type="Proteomes" id="UP000572268"/>
    </source>
</evidence>
<keyword evidence="1" id="KW-0732">Signal</keyword>
<proteinExistence type="predicted"/>
<name>A0A7J6KRC0_PEROL</name>
<evidence type="ECO:0000313" key="2">
    <source>
        <dbReference type="EMBL" id="KAF4649384.1"/>
    </source>
</evidence>
<evidence type="ECO:0000313" key="3">
    <source>
        <dbReference type="EMBL" id="KAF4650035.1"/>
    </source>
</evidence>